<gene>
    <name evidence="3" type="ORF">CBO05C_1198</name>
</gene>
<evidence type="ECO:0000313" key="3">
    <source>
        <dbReference type="EMBL" id="GAE01508.1"/>
    </source>
</evidence>
<dbReference type="InterPro" id="IPR011010">
    <property type="entry name" value="DNA_brk_join_enz"/>
</dbReference>
<dbReference type="PROSITE" id="PS51898">
    <property type="entry name" value="TYR_RECOMBINASE"/>
    <property type="match status" value="1"/>
</dbReference>
<accession>A0A0S6U2U2</accession>
<dbReference type="HOGENOM" id="CLU_030252_2_0_9"/>
<reference evidence="3" key="1">
    <citation type="submission" date="2013-10" db="EMBL/GenBank/DDBJ databases">
        <title>Draft genome sequence of Clostridium botulinum type B strain Osaka05.</title>
        <authorList>
            <person name="Sakaguchi Y."/>
            <person name="Hosomi K."/>
            <person name="Uchiyama J."/>
            <person name="Ogura Y."/>
            <person name="Sakaguchi M."/>
            <person name="Kohda T."/>
            <person name="Mukamoto M."/>
            <person name="Misawa N."/>
            <person name="Matsuzaki S."/>
            <person name="Hayashi T."/>
            <person name="Kozaki S."/>
        </authorList>
    </citation>
    <scope>NUCLEOTIDE SEQUENCE</scope>
    <source>
        <strain evidence="3">Osaka05</strain>
    </source>
</reference>
<feature type="domain" description="Tyr recombinase" evidence="2">
    <location>
        <begin position="363"/>
        <end position="558"/>
    </location>
</feature>
<dbReference type="AlphaFoldDB" id="A0A0S6U2U2"/>
<name>A0A0S6U2U2_CLOBO</name>
<sequence length="704" mass="82443">MTTNITSIFRQDTVNNYNDKITETLSKYTEKKVNKDKSVAYTEIPTTYFLENDKWHIEFLGDIEQFKEQVENYKYNNKNITFPFNNENINKEMKFVVYSKLFSDEWGLQAVLIAQMQFIRRLAEFINEKYPNINSFKELDLEKANIKWIGWLNGNDINTVQKDNKYSKLSGKDAFIKTPSANFLENVISWFNQLTDEREEWEKDKWDIRNLEQYGITYNKSTSGYYLDFKKINNLKMRKEIKEYIKQRLIANNKFSWGTAIKYLTFIPPFINFISELEPTWSDLKGLQRQHILKYIEWLNIYAKENLTQKNANPKQYVASSLSCIQKFLSDIQLREYDIASKKNVRTLIFPEDKPKVPKKSNDQIDYVPDYVLEQLFDNINNLHKDVVPVVYVMFKTGLRVSDALGLTHDCLVKLNNKYWVTTDIEKVYIEDHRIPIDDELANMLAVLIDNSKQYSNQDNNPEGYIFVRYKGSRKGNHYNQAWISEKLNLLAIDYHINDELGNRVHFKNHAFRHTYAIKLLNGGADILTVQELLAHASPEMTMRYAKLLDDTKRKTFDNAVKQGIFSFDESDKLKEENNGEVPSDIIDMLYTNHKLNAISIPYGTCMQRASGKCSYAKHPPCLTCNNGSPCKDLCVGAFEEDTIKYEILINSTKTTIENAKIYNRTEIVSENEELLRLYEDIHSKISQGNIIYSRIDKLKKKVN</sequence>
<dbReference type="InterPro" id="IPR002104">
    <property type="entry name" value="Integrase_catalytic"/>
</dbReference>
<dbReference type="Pfam" id="PF00589">
    <property type="entry name" value="Phage_integrase"/>
    <property type="match status" value="1"/>
</dbReference>
<organism evidence="3">
    <name type="scientific">Clostridium botulinum B str. Osaka05</name>
    <dbReference type="NCBI Taxonomy" id="1407017"/>
    <lineage>
        <taxon>Bacteria</taxon>
        <taxon>Bacillati</taxon>
        <taxon>Bacillota</taxon>
        <taxon>Clostridia</taxon>
        <taxon>Eubacteriales</taxon>
        <taxon>Clostridiaceae</taxon>
        <taxon>Clostridium</taxon>
    </lineage>
</organism>
<dbReference type="Gene3D" id="1.10.443.10">
    <property type="entry name" value="Intergrase catalytic core"/>
    <property type="match status" value="1"/>
</dbReference>
<evidence type="ECO:0000259" key="2">
    <source>
        <dbReference type="PROSITE" id="PS51898"/>
    </source>
</evidence>
<proteinExistence type="predicted"/>
<dbReference type="PANTHER" id="PTHR30349:SF64">
    <property type="entry name" value="PROPHAGE INTEGRASE INTD-RELATED"/>
    <property type="match status" value="1"/>
</dbReference>
<dbReference type="PANTHER" id="PTHR30349">
    <property type="entry name" value="PHAGE INTEGRASE-RELATED"/>
    <property type="match status" value="1"/>
</dbReference>
<dbReference type="GO" id="GO:0006310">
    <property type="term" value="P:DNA recombination"/>
    <property type="evidence" value="ECO:0007669"/>
    <property type="project" value="UniProtKB-KW"/>
</dbReference>
<evidence type="ECO:0000256" key="1">
    <source>
        <dbReference type="ARBA" id="ARBA00023172"/>
    </source>
</evidence>
<dbReference type="InterPro" id="IPR013762">
    <property type="entry name" value="Integrase-like_cat_sf"/>
</dbReference>
<keyword evidence="1" id="KW-0233">DNA recombination</keyword>
<protein>
    <submittedName>
        <fullName evidence="3">Tyrosine recombinase XerD</fullName>
    </submittedName>
</protein>
<dbReference type="Proteomes" id="UP000054164">
    <property type="component" value="Unassembled WGS sequence"/>
</dbReference>
<dbReference type="SUPFAM" id="SSF56349">
    <property type="entry name" value="DNA breaking-rejoining enzymes"/>
    <property type="match status" value="1"/>
</dbReference>
<dbReference type="GO" id="GO:0003677">
    <property type="term" value="F:DNA binding"/>
    <property type="evidence" value="ECO:0007669"/>
    <property type="project" value="InterPro"/>
</dbReference>
<dbReference type="InterPro" id="IPR050090">
    <property type="entry name" value="Tyrosine_recombinase_XerCD"/>
</dbReference>
<dbReference type="EMBL" id="DF384213">
    <property type="protein sequence ID" value="GAE01508.1"/>
    <property type="molecule type" value="Genomic_DNA"/>
</dbReference>
<dbReference type="RefSeq" id="WP_043013475.1">
    <property type="nucleotide sequence ID" value="NZ_DF384213.1"/>
</dbReference>
<dbReference type="GO" id="GO:0015074">
    <property type="term" value="P:DNA integration"/>
    <property type="evidence" value="ECO:0007669"/>
    <property type="project" value="InterPro"/>
</dbReference>